<comment type="catalytic activity">
    <reaction evidence="4">
        <text>L-methionyl-tRNA(fMet) + (6R)-10-formyltetrahydrofolate = N-formyl-L-methionyl-tRNA(fMet) + (6S)-5,6,7,8-tetrahydrofolate + H(+)</text>
        <dbReference type="Rhea" id="RHEA:24380"/>
        <dbReference type="Rhea" id="RHEA-COMP:9952"/>
        <dbReference type="Rhea" id="RHEA-COMP:9953"/>
        <dbReference type="ChEBI" id="CHEBI:15378"/>
        <dbReference type="ChEBI" id="CHEBI:57453"/>
        <dbReference type="ChEBI" id="CHEBI:78530"/>
        <dbReference type="ChEBI" id="CHEBI:78844"/>
        <dbReference type="ChEBI" id="CHEBI:195366"/>
        <dbReference type="EC" id="2.1.2.9"/>
    </reaction>
</comment>
<organism evidence="6 7">
    <name type="scientific">Bacteroides oleiciplenus</name>
    <dbReference type="NCBI Taxonomy" id="626931"/>
    <lineage>
        <taxon>Bacteria</taxon>
        <taxon>Pseudomonadati</taxon>
        <taxon>Bacteroidota</taxon>
        <taxon>Bacteroidia</taxon>
        <taxon>Bacteroidales</taxon>
        <taxon>Bacteroidaceae</taxon>
        <taxon>Bacteroides</taxon>
    </lineage>
</organism>
<dbReference type="SUPFAM" id="SSF50486">
    <property type="entry name" value="FMT C-terminal domain-like"/>
    <property type="match status" value="1"/>
</dbReference>
<evidence type="ECO:0000256" key="1">
    <source>
        <dbReference type="ARBA" id="ARBA00002606"/>
    </source>
</evidence>
<evidence type="ECO:0000313" key="6">
    <source>
        <dbReference type="EMBL" id="RGN33230.1"/>
    </source>
</evidence>
<dbReference type="Gene3D" id="3.10.25.10">
    <property type="entry name" value="Formyl transferase, C-terminal domain"/>
    <property type="match status" value="1"/>
</dbReference>
<protein>
    <recommendedName>
        <fullName evidence="3">Methionyl-tRNA formyltransferase</fullName>
        <ecNumber evidence="2">2.1.2.9</ecNumber>
    </recommendedName>
</protein>
<dbReference type="EMBL" id="QSUL01000011">
    <property type="protein sequence ID" value="RGN33230.1"/>
    <property type="molecule type" value="Genomic_DNA"/>
</dbReference>
<sequence length="47" mass="5733">MYWTWQKEHIRNWVRAQVNSYYPEAFSFINGKKVIINKISYSDLGYS</sequence>
<accession>A0A3E5B6I7</accession>
<name>A0A3E5B6I7_9BACE</name>
<gene>
    <name evidence="6" type="ORF">DXB65_15965</name>
</gene>
<proteinExistence type="predicted"/>
<comment type="function">
    <text evidence="1">Attaches a formyl group to the free amino group of methionyl-tRNA(fMet). The formyl group appears to play a dual role in the initiator identity of N-formylmethionyl-tRNA by promoting its recognition by IF2 and preventing the misappropriation of this tRNA by the elongation apparatus.</text>
</comment>
<evidence type="ECO:0000256" key="4">
    <source>
        <dbReference type="ARBA" id="ARBA00048558"/>
    </source>
</evidence>
<evidence type="ECO:0000256" key="2">
    <source>
        <dbReference type="ARBA" id="ARBA00012261"/>
    </source>
</evidence>
<feature type="domain" description="Formyl transferase C-terminal" evidence="5">
    <location>
        <begin position="3"/>
        <end position="41"/>
    </location>
</feature>
<comment type="caution">
    <text evidence="6">The sequence shown here is derived from an EMBL/GenBank/DDBJ whole genome shotgun (WGS) entry which is preliminary data.</text>
</comment>
<evidence type="ECO:0000259" key="5">
    <source>
        <dbReference type="Pfam" id="PF02911"/>
    </source>
</evidence>
<dbReference type="AlphaFoldDB" id="A0A3E5B6I7"/>
<dbReference type="Proteomes" id="UP000260983">
    <property type="component" value="Unassembled WGS sequence"/>
</dbReference>
<evidence type="ECO:0000256" key="3">
    <source>
        <dbReference type="ARBA" id="ARBA00016014"/>
    </source>
</evidence>
<dbReference type="GO" id="GO:0004479">
    <property type="term" value="F:methionyl-tRNA formyltransferase activity"/>
    <property type="evidence" value="ECO:0007669"/>
    <property type="project" value="UniProtKB-EC"/>
</dbReference>
<dbReference type="InterPro" id="IPR037022">
    <property type="entry name" value="Formyl_trans_C_sf"/>
</dbReference>
<dbReference type="InterPro" id="IPR011034">
    <property type="entry name" value="Formyl_transferase-like_C_sf"/>
</dbReference>
<reference evidence="6 7" key="1">
    <citation type="submission" date="2018-08" db="EMBL/GenBank/DDBJ databases">
        <title>A genome reference for cultivated species of the human gut microbiota.</title>
        <authorList>
            <person name="Zou Y."/>
            <person name="Xue W."/>
            <person name="Luo G."/>
        </authorList>
    </citation>
    <scope>NUCLEOTIDE SEQUENCE [LARGE SCALE GENOMIC DNA]</scope>
    <source>
        <strain evidence="6 7">OM05-15BH</strain>
    </source>
</reference>
<evidence type="ECO:0000313" key="7">
    <source>
        <dbReference type="Proteomes" id="UP000260983"/>
    </source>
</evidence>
<dbReference type="InterPro" id="IPR005793">
    <property type="entry name" value="Formyl_trans_C"/>
</dbReference>
<dbReference type="Pfam" id="PF02911">
    <property type="entry name" value="Formyl_trans_C"/>
    <property type="match status" value="1"/>
</dbReference>
<dbReference type="EC" id="2.1.2.9" evidence="2"/>